<feature type="signal peptide" evidence="1">
    <location>
        <begin position="1"/>
        <end position="20"/>
    </location>
</feature>
<evidence type="ECO:0000256" key="1">
    <source>
        <dbReference type="SAM" id="SignalP"/>
    </source>
</evidence>
<sequence>MVISGLWFVIPLLLPVPALSMRRREPLLWMPAPAHLSDAASRDGHSALRRASASDSAYRHFLLWSLADGDLDSHAPTALQAQALSMGEMRPVALTDACVLVILPDERTLGPAYVKRRSSLYLMIGDIKQEFKPHLNQYSPRDFVFTMSGKTLMPHESITVQTDPSSPLTCSIVVRERAPRKVIYMRAGRTGRDEDVVSRRVTPQTFKLWEENNKVLVRERDMEPITDWNDLVDTEIYDLAECDKPNELAIG</sequence>
<keyword evidence="3" id="KW-1185">Reference proteome</keyword>
<reference evidence="2 3" key="1">
    <citation type="submission" date="2014-11" db="EMBL/GenBank/DDBJ databases">
        <authorList>
            <person name="Zhu J."/>
            <person name="Qi W."/>
            <person name="Song R."/>
        </authorList>
    </citation>
    <scope>NUCLEOTIDE SEQUENCE [LARGE SCALE GENOMIC DNA]</scope>
</reference>
<proteinExistence type="predicted"/>
<evidence type="ECO:0000313" key="2">
    <source>
        <dbReference type="EMBL" id="CEL93045.1"/>
    </source>
</evidence>
<protein>
    <submittedName>
        <fullName evidence="2">Uncharacterized protein</fullName>
    </submittedName>
</protein>
<dbReference type="AlphaFoldDB" id="A0A0G4ECL6"/>
<dbReference type="EMBL" id="CDMY01000130">
    <property type="protein sequence ID" value="CEL93045.1"/>
    <property type="molecule type" value="Genomic_DNA"/>
</dbReference>
<accession>A0A0G4ECL6</accession>
<organism evidence="2 3">
    <name type="scientific">Vitrella brassicaformis (strain CCMP3155)</name>
    <dbReference type="NCBI Taxonomy" id="1169540"/>
    <lineage>
        <taxon>Eukaryota</taxon>
        <taxon>Sar</taxon>
        <taxon>Alveolata</taxon>
        <taxon>Colpodellida</taxon>
        <taxon>Vitrellaceae</taxon>
        <taxon>Vitrella</taxon>
    </lineage>
</organism>
<dbReference type="VEuPathDB" id="CryptoDB:Vbra_3624"/>
<feature type="chain" id="PRO_5005187425" evidence="1">
    <location>
        <begin position="21"/>
        <end position="251"/>
    </location>
</feature>
<name>A0A0G4ECL6_VITBC</name>
<dbReference type="InParanoid" id="A0A0G4ECL6"/>
<gene>
    <name evidence="2" type="ORF">Vbra_3624</name>
</gene>
<keyword evidence="1" id="KW-0732">Signal</keyword>
<dbReference type="Proteomes" id="UP000041254">
    <property type="component" value="Unassembled WGS sequence"/>
</dbReference>
<evidence type="ECO:0000313" key="3">
    <source>
        <dbReference type="Proteomes" id="UP000041254"/>
    </source>
</evidence>